<keyword evidence="3" id="KW-1185">Reference proteome</keyword>
<dbReference type="AlphaFoldDB" id="A0A8C5EPL1"/>
<dbReference type="InterPro" id="IPR052070">
    <property type="entry name" value="ESCRT-I_UEV_domain"/>
</dbReference>
<dbReference type="InterPro" id="IPR016135">
    <property type="entry name" value="UBQ-conjugating_enzyme/RWD"/>
</dbReference>
<dbReference type="PANTHER" id="PTHR23306">
    <property type="entry name" value="TUMOR SUSCEPTIBILITY GENE 101 PROTEIN-RELATED"/>
    <property type="match status" value="1"/>
</dbReference>
<accession>A0A8C5EPL1</accession>
<evidence type="ECO:0000313" key="2">
    <source>
        <dbReference type="Ensembl" id="ENSGWIP00000020196.1"/>
    </source>
</evidence>
<dbReference type="GO" id="GO:0015031">
    <property type="term" value="P:protein transport"/>
    <property type="evidence" value="ECO:0007669"/>
    <property type="project" value="InterPro"/>
</dbReference>
<dbReference type="CDD" id="cd11685">
    <property type="entry name" value="UEV_TSG101-like"/>
    <property type="match status" value="1"/>
</dbReference>
<reference evidence="2" key="1">
    <citation type="submission" date="2020-06" db="EMBL/GenBank/DDBJ databases">
        <authorList>
            <consortium name="Wellcome Sanger Institute Data Sharing"/>
        </authorList>
    </citation>
    <scope>NUCLEOTIDE SEQUENCE [LARGE SCALE GENOMIC DNA]</scope>
</reference>
<dbReference type="PANTHER" id="PTHR23306:SF25">
    <property type="entry name" value="TUMOR SUSCEPTIBILITY GENE 101 PROTEIN"/>
    <property type="match status" value="1"/>
</dbReference>
<gene>
    <name evidence="2" type="primary">zgc:123278</name>
</gene>
<dbReference type="GO" id="GO:0000813">
    <property type="term" value="C:ESCRT I complex"/>
    <property type="evidence" value="ECO:0007669"/>
    <property type="project" value="TreeGrafter"/>
</dbReference>
<dbReference type="PROSITE" id="PS51322">
    <property type="entry name" value="UEV"/>
    <property type="match status" value="1"/>
</dbReference>
<evidence type="ECO:0000259" key="1">
    <source>
        <dbReference type="PROSITE" id="PS51322"/>
    </source>
</evidence>
<reference evidence="2" key="2">
    <citation type="submission" date="2025-08" db="UniProtKB">
        <authorList>
            <consortium name="Ensembl"/>
        </authorList>
    </citation>
    <scope>IDENTIFICATION</scope>
</reference>
<evidence type="ECO:0000313" key="3">
    <source>
        <dbReference type="Proteomes" id="UP000694680"/>
    </source>
</evidence>
<proteinExistence type="predicted"/>
<sequence>MSYNEDTIRKMLPKAYRRKHVAHEVSVALSFFKSLVPVMDEYVYNDGTKKKLMCLTGTVPIVYSDKTYNIPICLWIEDNYPQTAPFCFVRPTRDMMILKGV</sequence>
<dbReference type="Proteomes" id="UP000694680">
    <property type="component" value="Chromosome 6"/>
</dbReference>
<dbReference type="Gene3D" id="3.10.110.10">
    <property type="entry name" value="Ubiquitin Conjugating Enzyme"/>
    <property type="match status" value="1"/>
</dbReference>
<reference evidence="2" key="3">
    <citation type="submission" date="2025-09" db="UniProtKB">
        <authorList>
            <consortium name="Ensembl"/>
        </authorList>
    </citation>
    <scope>IDENTIFICATION</scope>
</reference>
<dbReference type="Ensembl" id="ENSGWIT00000022203.1">
    <property type="protein sequence ID" value="ENSGWIP00000020196.1"/>
    <property type="gene ID" value="ENSGWIG00000010963.1"/>
</dbReference>
<name>A0A8C5EPL1_GOUWI</name>
<dbReference type="GO" id="GO:0008333">
    <property type="term" value="P:endosome to lysosome transport"/>
    <property type="evidence" value="ECO:0007669"/>
    <property type="project" value="TreeGrafter"/>
</dbReference>
<dbReference type="InterPro" id="IPR008883">
    <property type="entry name" value="UEV_N"/>
</dbReference>
<protein>
    <submittedName>
        <fullName evidence="2">Tumor susceptibility gene 101 protein-like</fullName>
    </submittedName>
</protein>
<feature type="domain" description="UEV" evidence="1">
    <location>
        <begin position="2"/>
        <end position="101"/>
    </location>
</feature>
<organism evidence="2 3">
    <name type="scientific">Gouania willdenowi</name>
    <name type="common">Blunt-snouted clingfish</name>
    <name type="synonym">Lepadogaster willdenowi</name>
    <dbReference type="NCBI Taxonomy" id="441366"/>
    <lineage>
        <taxon>Eukaryota</taxon>
        <taxon>Metazoa</taxon>
        <taxon>Chordata</taxon>
        <taxon>Craniata</taxon>
        <taxon>Vertebrata</taxon>
        <taxon>Euteleostomi</taxon>
        <taxon>Actinopterygii</taxon>
        <taxon>Neopterygii</taxon>
        <taxon>Teleostei</taxon>
        <taxon>Neoteleostei</taxon>
        <taxon>Acanthomorphata</taxon>
        <taxon>Ovalentaria</taxon>
        <taxon>Blenniimorphae</taxon>
        <taxon>Blenniiformes</taxon>
        <taxon>Gobiesocoidei</taxon>
        <taxon>Gobiesocidae</taxon>
        <taxon>Gobiesocinae</taxon>
        <taxon>Gouania</taxon>
    </lineage>
</organism>
<dbReference type="Pfam" id="PF05743">
    <property type="entry name" value="UEV"/>
    <property type="match status" value="1"/>
</dbReference>
<dbReference type="SUPFAM" id="SSF54495">
    <property type="entry name" value="UBC-like"/>
    <property type="match status" value="1"/>
</dbReference>
<dbReference type="GO" id="GO:0043130">
    <property type="term" value="F:ubiquitin binding"/>
    <property type="evidence" value="ECO:0007669"/>
    <property type="project" value="TreeGrafter"/>
</dbReference>